<organism evidence="1">
    <name type="scientific">marine sediment metagenome</name>
    <dbReference type="NCBI Taxonomy" id="412755"/>
    <lineage>
        <taxon>unclassified sequences</taxon>
        <taxon>metagenomes</taxon>
        <taxon>ecological metagenomes</taxon>
    </lineage>
</organism>
<name>X1R1W5_9ZZZZ</name>
<sequence length="68" mass="7866">MAVKKRLGKFGSRFAFEFFVEMMHERIVEALHKYLRGLGPKDITSMVSEGRTQDPTHIMGRKPNIKLC</sequence>
<comment type="caution">
    <text evidence="1">The sequence shown here is derived from an EMBL/GenBank/DDBJ whole genome shotgun (WGS) entry which is preliminary data.</text>
</comment>
<accession>X1R1W5</accession>
<evidence type="ECO:0000313" key="1">
    <source>
        <dbReference type="EMBL" id="GAI57090.1"/>
    </source>
</evidence>
<gene>
    <name evidence="1" type="ORF">S06H3_60450</name>
</gene>
<protein>
    <submittedName>
        <fullName evidence="1">Uncharacterized protein</fullName>
    </submittedName>
</protein>
<dbReference type="AlphaFoldDB" id="X1R1W5"/>
<proteinExistence type="predicted"/>
<reference evidence="1" key="1">
    <citation type="journal article" date="2014" name="Front. Microbiol.">
        <title>High frequency of phylogenetically diverse reductive dehalogenase-homologous genes in deep subseafloor sedimentary metagenomes.</title>
        <authorList>
            <person name="Kawai M."/>
            <person name="Futagami T."/>
            <person name="Toyoda A."/>
            <person name="Takaki Y."/>
            <person name="Nishi S."/>
            <person name="Hori S."/>
            <person name="Arai W."/>
            <person name="Tsubouchi T."/>
            <person name="Morono Y."/>
            <person name="Uchiyama I."/>
            <person name="Ito T."/>
            <person name="Fujiyama A."/>
            <person name="Inagaki F."/>
            <person name="Takami H."/>
        </authorList>
    </citation>
    <scope>NUCLEOTIDE SEQUENCE</scope>
    <source>
        <strain evidence="1">Expedition CK06-06</strain>
    </source>
</reference>
<dbReference type="EMBL" id="BARV01039435">
    <property type="protein sequence ID" value="GAI57090.1"/>
    <property type="molecule type" value="Genomic_DNA"/>
</dbReference>